<evidence type="ECO:0000256" key="1">
    <source>
        <dbReference type="SAM" id="MobiDB-lite"/>
    </source>
</evidence>
<feature type="region of interest" description="Disordered" evidence="1">
    <location>
        <begin position="1"/>
        <end position="42"/>
    </location>
</feature>
<dbReference type="EMBL" id="JALPRF010000006">
    <property type="protein sequence ID" value="MCK8495116.1"/>
    <property type="molecule type" value="Genomic_DNA"/>
</dbReference>
<dbReference type="RefSeq" id="WP_248479794.1">
    <property type="nucleotide sequence ID" value="NZ_JALPRF010000006.1"/>
</dbReference>
<accession>A0ABT0HSG7</accession>
<evidence type="ECO:0000313" key="3">
    <source>
        <dbReference type="Proteomes" id="UP001202180"/>
    </source>
</evidence>
<proteinExistence type="predicted"/>
<keyword evidence="3" id="KW-1185">Reference proteome</keyword>
<dbReference type="Proteomes" id="UP001202180">
    <property type="component" value="Unassembled WGS sequence"/>
</dbReference>
<name>A0ABT0HSG7_9BACT</name>
<reference evidence="2 3" key="1">
    <citation type="submission" date="2022-04" db="EMBL/GenBank/DDBJ databases">
        <title>Spirosoma sp. strain RP8 genome sequencing and assembly.</title>
        <authorList>
            <person name="Jung Y."/>
        </authorList>
    </citation>
    <scope>NUCLEOTIDE SEQUENCE [LARGE SCALE GENOMIC DNA]</scope>
    <source>
        <strain evidence="2 3">RP8</strain>
    </source>
</reference>
<protein>
    <submittedName>
        <fullName evidence="2">Uncharacterized protein</fullName>
    </submittedName>
</protein>
<gene>
    <name evidence="2" type="ORF">M0L20_24805</name>
</gene>
<evidence type="ECO:0000313" key="2">
    <source>
        <dbReference type="EMBL" id="MCK8495116.1"/>
    </source>
</evidence>
<sequence length="68" mass="7574">MRSIDNPFKKTSGCISPCEREGDSQPGYGYNKPIIPVPKKGPTMYAKLDRASDRESIVSKNKGRFPDL</sequence>
<organism evidence="2 3">
    <name type="scientific">Spirosoma liriopis</name>
    <dbReference type="NCBI Taxonomy" id="2937440"/>
    <lineage>
        <taxon>Bacteria</taxon>
        <taxon>Pseudomonadati</taxon>
        <taxon>Bacteroidota</taxon>
        <taxon>Cytophagia</taxon>
        <taxon>Cytophagales</taxon>
        <taxon>Cytophagaceae</taxon>
        <taxon>Spirosoma</taxon>
    </lineage>
</organism>
<comment type="caution">
    <text evidence="2">The sequence shown here is derived from an EMBL/GenBank/DDBJ whole genome shotgun (WGS) entry which is preliminary data.</text>
</comment>